<sequence length="198" mass="21949">MHLFRSSLVMMLLLTLITGLAYPLLVTGLANLFFPWQSNGSLIYQDDKLIGSTLIGQQFYGTDYFQGRPSMTAELPYNSMASGASQFAPSNPLLLNAVTQRVQIWQKTVNNHQAVPVDLVTASASGLDPHISIQAAYYQADTIAHQRNLTRNEINQLIKDNTISPFISFMGEPVVNVFTLNQALDKLMLEKQKPMSGL</sequence>
<dbReference type="NCBIfam" id="TIGR00681">
    <property type="entry name" value="kdpC"/>
    <property type="match status" value="1"/>
</dbReference>
<evidence type="ECO:0000256" key="4">
    <source>
        <dbReference type="ARBA" id="ARBA00022692"/>
    </source>
</evidence>
<evidence type="ECO:0000256" key="3">
    <source>
        <dbReference type="ARBA" id="ARBA00022538"/>
    </source>
</evidence>
<dbReference type="PANTHER" id="PTHR30042">
    <property type="entry name" value="POTASSIUM-TRANSPORTING ATPASE C CHAIN"/>
    <property type="match status" value="1"/>
</dbReference>
<keyword evidence="12" id="KW-0378">Hydrolase</keyword>
<proteinExistence type="inferred from homology"/>
<evidence type="ECO:0000256" key="10">
    <source>
        <dbReference type="ARBA" id="ARBA00023136"/>
    </source>
</evidence>
<evidence type="ECO:0000256" key="1">
    <source>
        <dbReference type="ARBA" id="ARBA00022448"/>
    </source>
</evidence>
<dbReference type="RefSeq" id="WP_064719966.1">
    <property type="nucleotide sequence ID" value="NZ_LXEV01000023.1"/>
</dbReference>
<keyword evidence="5 11" id="KW-0547">Nucleotide-binding</keyword>
<evidence type="ECO:0000256" key="9">
    <source>
        <dbReference type="ARBA" id="ARBA00023065"/>
    </source>
</evidence>
<keyword evidence="9 11" id="KW-0406">Ion transport</keyword>
<dbReference type="Proteomes" id="UP000078250">
    <property type="component" value="Unassembled WGS sequence"/>
</dbReference>
<comment type="subcellular location">
    <subcellularLocation>
        <location evidence="11">Cell membrane</location>
        <topology evidence="11">Single-pass membrane protein</topology>
    </subcellularLocation>
</comment>
<evidence type="ECO:0000256" key="2">
    <source>
        <dbReference type="ARBA" id="ARBA00022475"/>
    </source>
</evidence>
<dbReference type="PANTHER" id="PTHR30042:SF2">
    <property type="entry name" value="POTASSIUM-TRANSPORTING ATPASE KDPC SUBUNIT"/>
    <property type="match status" value="1"/>
</dbReference>
<dbReference type="GO" id="GO:0005886">
    <property type="term" value="C:plasma membrane"/>
    <property type="evidence" value="ECO:0007669"/>
    <property type="project" value="UniProtKB-SubCell"/>
</dbReference>
<keyword evidence="3 11" id="KW-0633">Potassium transport</keyword>
<comment type="caution">
    <text evidence="12">The sequence shown here is derived from an EMBL/GenBank/DDBJ whole genome shotgun (WGS) entry which is preliminary data.</text>
</comment>
<dbReference type="NCBIfam" id="NF001454">
    <property type="entry name" value="PRK00315.1"/>
    <property type="match status" value="1"/>
</dbReference>
<organism evidence="12 13">
    <name type="scientific">Proteus hauseri ATCC 700826</name>
    <dbReference type="NCBI Taxonomy" id="1354271"/>
    <lineage>
        <taxon>Bacteria</taxon>
        <taxon>Pseudomonadati</taxon>
        <taxon>Pseudomonadota</taxon>
        <taxon>Gammaproteobacteria</taxon>
        <taxon>Enterobacterales</taxon>
        <taxon>Morganellaceae</taxon>
        <taxon>Proteus</taxon>
    </lineage>
</organism>
<comment type="similarity">
    <text evidence="11">Belongs to the KdpC family.</text>
</comment>
<dbReference type="HAMAP" id="MF_00276">
    <property type="entry name" value="KdpC"/>
    <property type="match status" value="1"/>
</dbReference>
<evidence type="ECO:0000256" key="11">
    <source>
        <dbReference type="HAMAP-Rule" id="MF_00276"/>
    </source>
</evidence>
<evidence type="ECO:0000313" key="13">
    <source>
        <dbReference type="Proteomes" id="UP000078250"/>
    </source>
</evidence>
<evidence type="ECO:0000256" key="5">
    <source>
        <dbReference type="ARBA" id="ARBA00022741"/>
    </source>
</evidence>
<keyword evidence="6 11" id="KW-0067">ATP-binding</keyword>
<evidence type="ECO:0000313" key="12">
    <source>
        <dbReference type="EMBL" id="OAT46512.1"/>
    </source>
</evidence>
<dbReference type="GO" id="GO:0005524">
    <property type="term" value="F:ATP binding"/>
    <property type="evidence" value="ECO:0007669"/>
    <property type="project" value="UniProtKB-UniRule"/>
</dbReference>
<dbReference type="InterPro" id="IPR003820">
    <property type="entry name" value="KdpC"/>
</dbReference>
<evidence type="ECO:0000256" key="7">
    <source>
        <dbReference type="ARBA" id="ARBA00022958"/>
    </source>
</evidence>
<keyword evidence="4 11" id="KW-0812">Transmembrane</keyword>
<keyword evidence="2 11" id="KW-1003">Cell membrane</keyword>
<dbReference type="Pfam" id="PF02669">
    <property type="entry name" value="KdpC"/>
    <property type="match status" value="1"/>
</dbReference>
<comment type="function">
    <text evidence="11">Part of the high-affinity ATP-driven potassium transport (or Kdp) system, which catalyzes the hydrolysis of ATP coupled with the electrogenic transport of potassium into the cytoplasm. This subunit acts as a catalytic chaperone that increases the ATP-binding affinity of the ATP-hydrolyzing subunit KdpB by the formation of a transient KdpB/KdpC/ATP ternary complex.</text>
</comment>
<gene>
    <name evidence="11" type="primary">kdpC</name>
    <name evidence="12" type="ORF">M997_1993</name>
</gene>
<protein>
    <recommendedName>
        <fullName evidence="11">Potassium-transporting ATPase KdpC subunit</fullName>
    </recommendedName>
    <alternativeName>
        <fullName evidence="11">ATP phosphohydrolase [potassium-transporting] C chain</fullName>
    </alternativeName>
    <alternativeName>
        <fullName evidence="11">Potassium-binding and translocating subunit C</fullName>
    </alternativeName>
    <alternativeName>
        <fullName evidence="11">Potassium-translocating ATPase C chain</fullName>
    </alternativeName>
</protein>
<evidence type="ECO:0000256" key="8">
    <source>
        <dbReference type="ARBA" id="ARBA00022989"/>
    </source>
</evidence>
<keyword evidence="13" id="KW-1185">Reference proteome</keyword>
<keyword evidence="1 11" id="KW-0813">Transport</keyword>
<evidence type="ECO:0000256" key="6">
    <source>
        <dbReference type="ARBA" id="ARBA00022840"/>
    </source>
</evidence>
<keyword evidence="8 11" id="KW-1133">Transmembrane helix</keyword>
<reference evidence="12 13" key="1">
    <citation type="submission" date="2016-04" db="EMBL/GenBank/DDBJ databases">
        <title>ATOL: Assembling a taxonomically balanced genome-scale reconstruction of the evolutionary history of the Enterobacteriaceae.</title>
        <authorList>
            <person name="Plunkett G.III."/>
            <person name="Neeno-Eckwall E.C."/>
            <person name="Glasner J.D."/>
            <person name="Perna N.T."/>
        </authorList>
    </citation>
    <scope>NUCLEOTIDE SEQUENCE [LARGE SCALE GENOMIC DNA]</scope>
    <source>
        <strain evidence="12 13">ATCC 700826</strain>
    </source>
</reference>
<dbReference type="GO" id="GO:0008556">
    <property type="term" value="F:P-type potassium transmembrane transporter activity"/>
    <property type="evidence" value="ECO:0007669"/>
    <property type="project" value="InterPro"/>
</dbReference>
<dbReference type="EMBL" id="LXEV01000023">
    <property type="protein sequence ID" value="OAT46512.1"/>
    <property type="molecule type" value="Genomic_DNA"/>
</dbReference>
<dbReference type="AlphaFoldDB" id="A0AAJ3LTE7"/>
<dbReference type="PIRSF" id="PIRSF001296">
    <property type="entry name" value="K_ATPase_KdpC"/>
    <property type="match status" value="1"/>
</dbReference>
<accession>A0AAJ3LTE7</accession>
<dbReference type="GO" id="GO:0016787">
    <property type="term" value="F:hydrolase activity"/>
    <property type="evidence" value="ECO:0007669"/>
    <property type="project" value="UniProtKB-KW"/>
</dbReference>
<keyword evidence="7 11" id="KW-0630">Potassium</keyword>
<name>A0AAJ3LTE7_PROHU</name>
<keyword evidence="10 11" id="KW-0472">Membrane</keyword>
<comment type="subunit">
    <text evidence="11">The system is composed of three essential subunits: KdpA, KdpB and KdpC.</text>
</comment>